<protein>
    <recommendedName>
        <fullName evidence="12">NUC153 domain-containing protein</fullName>
    </recommendedName>
</protein>
<dbReference type="InterPro" id="IPR029026">
    <property type="entry name" value="tRNA_m1G_MTases_N"/>
</dbReference>
<dbReference type="PANTHER" id="PTHR12636:SF5">
    <property type="entry name" value="RIBOSOMAL RNA SMALL SUBUNIT METHYLTRANSFERASE NEP1"/>
    <property type="match status" value="1"/>
</dbReference>
<sequence>MRTKSSIGRINAVEHGGDINEEVTALKFDEDGGFTMAVGSSGGKNYQILNYEEHANFLRRNNKNPANYRPDIVYQALVLFVDFLPYQYYYKFEDERFKALFEDKDFEIDENSAEYLALHPMPSMKQPSLVAEHFELLTEDEDQSLSDSDNSAASGDEHSNENTKFKKKPRKKTGERYDKEEDELEDKQVVEETTEEETEKFPELEGIPIAPSAQTLKKPGVIFVLEKASLEVAKVGKNYQILNSEEHANFLRRNNKNPADYRPDIVYQALLSILDSPLNKAGCLRAVYVKTDKGVLFEVKPYVRIPRTYKRFAVQLLQKLSIAAVGKREKLLRVIKNPVTQYLPLNSRKIGFSHSSDKLVEMEKYVAGVGGDTDLVFVVGAMSHGKIECDYIDDFISVSEYPLSAAWCIARVCEAVSKKWRVL</sequence>
<evidence type="ECO:0000256" key="1">
    <source>
        <dbReference type="ARBA" id="ARBA00004604"/>
    </source>
</evidence>
<evidence type="ECO:0000256" key="3">
    <source>
        <dbReference type="ARBA" id="ARBA00022517"/>
    </source>
</evidence>
<evidence type="ECO:0000256" key="9">
    <source>
        <dbReference type="ARBA" id="ARBA00022884"/>
    </source>
</evidence>
<dbReference type="GO" id="GO:0032040">
    <property type="term" value="C:small-subunit processome"/>
    <property type="evidence" value="ECO:0007669"/>
    <property type="project" value="TreeGrafter"/>
</dbReference>
<name>A0A6N2N569_SALVM</name>
<dbReference type="CDD" id="cd18088">
    <property type="entry name" value="Nep1-like"/>
    <property type="match status" value="1"/>
</dbReference>
<dbReference type="InterPro" id="IPR029028">
    <property type="entry name" value="Alpha/beta_knot_MTases"/>
</dbReference>
<evidence type="ECO:0000256" key="2">
    <source>
        <dbReference type="ARBA" id="ARBA00008115"/>
    </source>
</evidence>
<keyword evidence="9" id="KW-0694">RNA-binding</keyword>
<comment type="subcellular location">
    <subcellularLocation>
        <location evidence="1">Nucleus</location>
        <location evidence="1">Nucleolus</location>
    </subcellularLocation>
</comment>
<evidence type="ECO:0000256" key="5">
    <source>
        <dbReference type="ARBA" id="ARBA00022603"/>
    </source>
</evidence>
<keyword evidence="8" id="KW-0699">rRNA-binding</keyword>
<keyword evidence="6" id="KW-0808">Transferase</keyword>
<dbReference type="FunFam" id="3.40.1280.10:FF:000003">
    <property type="entry name" value="Ribosomal RNA small subunit methyltransferase"/>
    <property type="match status" value="1"/>
</dbReference>
<proteinExistence type="inferred from homology"/>
<comment type="similarity">
    <text evidence="2">Belongs to the class IV-like SAM-binding methyltransferase superfamily. RNA methyltransferase NEP1 family.</text>
</comment>
<evidence type="ECO:0000256" key="8">
    <source>
        <dbReference type="ARBA" id="ARBA00022730"/>
    </source>
</evidence>
<gene>
    <name evidence="13" type="ORF">SVIM_LOCUS467024</name>
</gene>
<feature type="region of interest" description="Disordered" evidence="11">
    <location>
        <begin position="140"/>
        <end position="201"/>
    </location>
</feature>
<dbReference type="InterPro" id="IPR012580">
    <property type="entry name" value="NUC153"/>
</dbReference>
<evidence type="ECO:0000256" key="10">
    <source>
        <dbReference type="ARBA" id="ARBA00023242"/>
    </source>
</evidence>
<keyword evidence="10" id="KW-0539">Nucleus</keyword>
<reference evidence="13" key="1">
    <citation type="submission" date="2019-03" db="EMBL/GenBank/DDBJ databases">
        <authorList>
            <person name="Mank J."/>
            <person name="Almeida P."/>
        </authorList>
    </citation>
    <scope>NUCLEOTIDE SEQUENCE</scope>
    <source>
        <strain evidence="13">78183</strain>
    </source>
</reference>
<organism evidence="13">
    <name type="scientific">Salix viminalis</name>
    <name type="common">Common osier</name>
    <name type="synonym">Basket willow</name>
    <dbReference type="NCBI Taxonomy" id="40686"/>
    <lineage>
        <taxon>Eukaryota</taxon>
        <taxon>Viridiplantae</taxon>
        <taxon>Streptophyta</taxon>
        <taxon>Embryophyta</taxon>
        <taxon>Tracheophyta</taxon>
        <taxon>Spermatophyta</taxon>
        <taxon>Magnoliopsida</taxon>
        <taxon>eudicotyledons</taxon>
        <taxon>Gunneridae</taxon>
        <taxon>Pentapetalae</taxon>
        <taxon>rosids</taxon>
        <taxon>fabids</taxon>
        <taxon>Malpighiales</taxon>
        <taxon>Salicaceae</taxon>
        <taxon>Saliceae</taxon>
        <taxon>Salix</taxon>
    </lineage>
</organism>
<dbReference type="GO" id="GO:0070475">
    <property type="term" value="P:rRNA base methylation"/>
    <property type="evidence" value="ECO:0007669"/>
    <property type="project" value="InterPro"/>
</dbReference>
<evidence type="ECO:0000256" key="11">
    <source>
        <dbReference type="SAM" id="MobiDB-lite"/>
    </source>
</evidence>
<dbReference type="InterPro" id="IPR005304">
    <property type="entry name" value="Rbsml_bgen_MeTrfase_EMG1/NEP1"/>
</dbReference>
<keyword evidence="5" id="KW-0489">Methyltransferase</keyword>
<keyword evidence="7" id="KW-0949">S-adenosyl-L-methionine</keyword>
<dbReference type="PANTHER" id="PTHR12636">
    <property type="entry name" value="NEP1/MRA1"/>
    <property type="match status" value="1"/>
</dbReference>
<dbReference type="AlphaFoldDB" id="A0A6N2N569"/>
<evidence type="ECO:0000256" key="6">
    <source>
        <dbReference type="ARBA" id="ARBA00022679"/>
    </source>
</evidence>
<keyword evidence="3" id="KW-0690">Ribosome biogenesis</keyword>
<evidence type="ECO:0000313" key="13">
    <source>
        <dbReference type="EMBL" id="VFU62028.1"/>
    </source>
</evidence>
<dbReference type="GO" id="GO:0070037">
    <property type="term" value="F:rRNA (pseudouridine) methyltransferase activity"/>
    <property type="evidence" value="ECO:0007669"/>
    <property type="project" value="InterPro"/>
</dbReference>
<dbReference type="Pfam" id="PF03587">
    <property type="entry name" value="EMG1"/>
    <property type="match status" value="2"/>
</dbReference>
<dbReference type="EMBL" id="CAADRP010002151">
    <property type="protein sequence ID" value="VFU62028.1"/>
    <property type="molecule type" value="Genomic_DNA"/>
</dbReference>
<evidence type="ECO:0000256" key="7">
    <source>
        <dbReference type="ARBA" id="ARBA00022691"/>
    </source>
</evidence>
<dbReference type="Gene3D" id="3.40.1280.10">
    <property type="match status" value="2"/>
</dbReference>
<evidence type="ECO:0000256" key="4">
    <source>
        <dbReference type="ARBA" id="ARBA00022552"/>
    </source>
</evidence>
<accession>A0A6N2N569</accession>
<feature type="domain" description="NUC153" evidence="12">
    <location>
        <begin position="94"/>
        <end position="121"/>
    </location>
</feature>
<dbReference type="SUPFAM" id="SSF75217">
    <property type="entry name" value="alpha/beta knot"/>
    <property type="match status" value="2"/>
</dbReference>
<dbReference type="GO" id="GO:0019843">
    <property type="term" value="F:rRNA binding"/>
    <property type="evidence" value="ECO:0007669"/>
    <property type="project" value="UniProtKB-KW"/>
</dbReference>
<feature type="compositionally biased region" description="Basic and acidic residues" evidence="11">
    <location>
        <begin position="155"/>
        <end position="164"/>
    </location>
</feature>
<keyword evidence="4" id="KW-0698">rRNA processing</keyword>
<evidence type="ECO:0000259" key="12">
    <source>
        <dbReference type="Pfam" id="PF08159"/>
    </source>
</evidence>
<dbReference type="Pfam" id="PF08159">
    <property type="entry name" value="NUC153"/>
    <property type="match status" value="1"/>
</dbReference>